<dbReference type="RefSeq" id="WP_159432548.1">
    <property type="nucleotide sequence ID" value="NZ_CP063356.2"/>
</dbReference>
<feature type="transmembrane region" description="Helical" evidence="1">
    <location>
        <begin position="33"/>
        <end position="50"/>
    </location>
</feature>
<keyword evidence="1" id="KW-0812">Transmembrane</keyword>
<proteinExistence type="predicted"/>
<sequence>MGVNQIVIGLAIFIVVIVVVFLMFSQLFQLNEVISVIIAFASGLGAEILYRKKARSS</sequence>
<feature type="transmembrane region" description="Helical" evidence="1">
    <location>
        <begin position="7"/>
        <end position="27"/>
    </location>
</feature>
<name>A0A7S7L497_9BACI</name>
<dbReference type="AlphaFoldDB" id="A0A7S7L497"/>
<reference evidence="2 3" key="1">
    <citation type="journal article" date="2017" name="Genome Announc.">
        <title>Draft Genome Sequences of Four Alkaliphilic Bacteria Belonging to the Anaerobacillus Genus.</title>
        <authorList>
            <person name="Bassil N.M."/>
            <person name="Lloyd J.R."/>
        </authorList>
    </citation>
    <scope>NUCLEOTIDE SEQUENCE [LARGE SCALE GENOMIC DNA]</scope>
    <source>
        <strain evidence="2 3">NB2006</strain>
    </source>
</reference>
<keyword evidence="3" id="KW-1185">Reference proteome</keyword>
<dbReference type="EMBL" id="CP063356">
    <property type="protein sequence ID" value="QOY34152.1"/>
    <property type="molecule type" value="Genomic_DNA"/>
</dbReference>
<dbReference type="Proteomes" id="UP000180175">
    <property type="component" value="Chromosome"/>
</dbReference>
<keyword evidence="1" id="KW-1133">Transmembrane helix</keyword>
<dbReference type="KEGG" id="aia:AWH56_015595"/>
<protein>
    <submittedName>
        <fullName evidence="2">Uncharacterized protein</fullName>
    </submittedName>
</protein>
<keyword evidence="1" id="KW-0472">Membrane</keyword>
<evidence type="ECO:0000313" key="2">
    <source>
        <dbReference type="EMBL" id="QOY34152.1"/>
    </source>
</evidence>
<evidence type="ECO:0000313" key="3">
    <source>
        <dbReference type="Proteomes" id="UP000180175"/>
    </source>
</evidence>
<evidence type="ECO:0000256" key="1">
    <source>
        <dbReference type="SAM" id="Phobius"/>
    </source>
</evidence>
<reference evidence="2 3" key="2">
    <citation type="journal article" date="2019" name="Int. J. Syst. Evol. Microbiol.">
        <title>Anaerobacillus isosaccharinicus sp. nov., an alkaliphilic bacterium which degrades isosaccharinic acid.</title>
        <authorList>
            <person name="Bassil N.M."/>
            <person name="Lloyd J.R."/>
        </authorList>
    </citation>
    <scope>NUCLEOTIDE SEQUENCE [LARGE SCALE GENOMIC DNA]</scope>
    <source>
        <strain evidence="2 3">NB2006</strain>
    </source>
</reference>
<accession>A0A7S7L497</accession>
<organism evidence="2 3">
    <name type="scientific">Anaerobacillus isosaccharinicus</name>
    <dbReference type="NCBI Taxonomy" id="1532552"/>
    <lineage>
        <taxon>Bacteria</taxon>
        <taxon>Bacillati</taxon>
        <taxon>Bacillota</taxon>
        <taxon>Bacilli</taxon>
        <taxon>Bacillales</taxon>
        <taxon>Bacillaceae</taxon>
        <taxon>Anaerobacillus</taxon>
    </lineage>
</organism>
<gene>
    <name evidence="2" type="ORF">AWH56_015595</name>
</gene>